<feature type="non-terminal residue" evidence="1">
    <location>
        <position position="135"/>
    </location>
</feature>
<dbReference type="OrthoDB" id="10386592at2759"/>
<organism evidence="1 2">
    <name type="scientific">Symbiodinium necroappetens</name>
    <dbReference type="NCBI Taxonomy" id="1628268"/>
    <lineage>
        <taxon>Eukaryota</taxon>
        <taxon>Sar</taxon>
        <taxon>Alveolata</taxon>
        <taxon>Dinophyceae</taxon>
        <taxon>Suessiales</taxon>
        <taxon>Symbiodiniaceae</taxon>
        <taxon>Symbiodinium</taxon>
    </lineage>
</organism>
<protein>
    <submittedName>
        <fullName evidence="1">Uncharacterized protein</fullName>
    </submittedName>
</protein>
<name>A0A813BTK2_9DINO</name>
<keyword evidence="2" id="KW-1185">Reference proteome</keyword>
<evidence type="ECO:0000313" key="1">
    <source>
        <dbReference type="EMBL" id="CAE7923361.1"/>
    </source>
</evidence>
<reference evidence="1" key="1">
    <citation type="submission" date="2021-02" db="EMBL/GenBank/DDBJ databases">
        <authorList>
            <person name="Dougan E. K."/>
            <person name="Rhodes N."/>
            <person name="Thang M."/>
            <person name="Chan C."/>
        </authorList>
    </citation>
    <scope>NUCLEOTIDE SEQUENCE</scope>
</reference>
<dbReference type="EMBL" id="CAJNJA010078819">
    <property type="protein sequence ID" value="CAE7923361.1"/>
    <property type="molecule type" value="Genomic_DNA"/>
</dbReference>
<sequence>GAIFGSVFGGALIMSRGRFLMGIGIGLATRSYLSEVVLPEQRGGVLAFCLRLPRADGRVHCAGAAKVNVADKWIQPFVILLAVLEEISSLRRPGAEKCLETYPSGRGSLEELSKDADTAEGRDDLIRLWDDNVAH</sequence>
<gene>
    <name evidence="1" type="ORF">SNEC2469_LOCUS31906</name>
</gene>
<dbReference type="AlphaFoldDB" id="A0A813BTK2"/>
<evidence type="ECO:0000313" key="2">
    <source>
        <dbReference type="Proteomes" id="UP000601435"/>
    </source>
</evidence>
<proteinExistence type="predicted"/>
<dbReference type="Proteomes" id="UP000601435">
    <property type="component" value="Unassembled WGS sequence"/>
</dbReference>
<accession>A0A813BTK2</accession>
<comment type="caution">
    <text evidence="1">The sequence shown here is derived from an EMBL/GenBank/DDBJ whole genome shotgun (WGS) entry which is preliminary data.</text>
</comment>